<reference evidence="1 2" key="1">
    <citation type="submission" date="2013-08" db="EMBL/GenBank/DDBJ databases">
        <title>The genome sequence of Knoellia sinensis.</title>
        <authorList>
            <person name="Zhu W."/>
            <person name="Wang G."/>
        </authorList>
    </citation>
    <scope>NUCLEOTIDE SEQUENCE [LARGE SCALE GENOMIC DNA]</scope>
    <source>
        <strain evidence="1 2">KCTC 19936</strain>
    </source>
</reference>
<evidence type="ECO:0000313" key="2">
    <source>
        <dbReference type="Proteomes" id="UP000030002"/>
    </source>
</evidence>
<proteinExistence type="predicted"/>
<dbReference type="AlphaFoldDB" id="A0A0A0J213"/>
<gene>
    <name evidence="1" type="ORF">N802_05935</name>
</gene>
<name>A0A0A0J213_9MICO</name>
<keyword evidence="2" id="KW-1185">Reference proteome</keyword>
<organism evidence="1 2">
    <name type="scientific">Knoellia sinensis KCTC 19936</name>
    <dbReference type="NCBI Taxonomy" id="1385520"/>
    <lineage>
        <taxon>Bacteria</taxon>
        <taxon>Bacillati</taxon>
        <taxon>Actinomycetota</taxon>
        <taxon>Actinomycetes</taxon>
        <taxon>Micrococcales</taxon>
        <taxon>Intrasporangiaceae</taxon>
        <taxon>Knoellia</taxon>
    </lineage>
</organism>
<dbReference type="OrthoDB" id="4843841at2"/>
<sequence length="50" mass="5766">MNTTFLTPEAVRAEMHARYGLYPETQERPGSSLHVIRRVRARVQAARNAR</sequence>
<dbReference type="Proteomes" id="UP000030002">
    <property type="component" value="Unassembled WGS sequence"/>
</dbReference>
<accession>A0A0A0J213</accession>
<evidence type="ECO:0000313" key="1">
    <source>
        <dbReference type="EMBL" id="KGN30744.1"/>
    </source>
</evidence>
<dbReference type="EMBL" id="AVPJ01000016">
    <property type="protein sequence ID" value="KGN30744.1"/>
    <property type="molecule type" value="Genomic_DNA"/>
</dbReference>
<comment type="caution">
    <text evidence="1">The sequence shown here is derived from an EMBL/GenBank/DDBJ whole genome shotgun (WGS) entry which is preliminary data.</text>
</comment>
<dbReference type="RefSeq" id="WP_156971461.1">
    <property type="nucleotide sequence ID" value="NZ_AVPJ01000016.1"/>
</dbReference>
<protein>
    <submittedName>
        <fullName evidence="1">Uncharacterized protein</fullName>
    </submittedName>
</protein>